<dbReference type="InterPro" id="IPR002974">
    <property type="entry name" value="Cyt_P450_E_CYP52_ascomycetes"/>
</dbReference>
<evidence type="ECO:0000313" key="8">
    <source>
        <dbReference type="EMBL" id="TVY45525.1"/>
    </source>
</evidence>
<dbReference type="GO" id="GO:0005506">
    <property type="term" value="F:iron ion binding"/>
    <property type="evidence" value="ECO:0007669"/>
    <property type="project" value="InterPro"/>
</dbReference>
<dbReference type="Proteomes" id="UP000481288">
    <property type="component" value="Unassembled WGS sequence"/>
</dbReference>
<evidence type="ECO:0000256" key="4">
    <source>
        <dbReference type="ARBA" id="ARBA00023002"/>
    </source>
</evidence>
<evidence type="ECO:0000256" key="5">
    <source>
        <dbReference type="ARBA" id="ARBA00023004"/>
    </source>
</evidence>
<dbReference type="GO" id="GO:0016712">
    <property type="term" value="F:oxidoreductase activity, acting on paired donors, with incorporation or reduction of molecular oxygen, reduced flavin or flavoprotein as one donor, and incorporation of one atom of oxygen"/>
    <property type="evidence" value="ECO:0007669"/>
    <property type="project" value="InterPro"/>
</dbReference>
<organism evidence="8 9">
    <name type="scientific">Lachnellula cervina</name>
    <dbReference type="NCBI Taxonomy" id="1316786"/>
    <lineage>
        <taxon>Eukaryota</taxon>
        <taxon>Fungi</taxon>
        <taxon>Dikarya</taxon>
        <taxon>Ascomycota</taxon>
        <taxon>Pezizomycotina</taxon>
        <taxon>Leotiomycetes</taxon>
        <taxon>Helotiales</taxon>
        <taxon>Lachnaceae</taxon>
        <taxon>Lachnellula</taxon>
    </lineage>
</organism>
<keyword evidence="4" id="KW-0560">Oxidoreductase</keyword>
<dbReference type="GO" id="GO:0020037">
    <property type="term" value="F:heme binding"/>
    <property type="evidence" value="ECO:0007669"/>
    <property type="project" value="InterPro"/>
</dbReference>
<dbReference type="EMBL" id="QGMG01001668">
    <property type="protein sequence ID" value="TVY45525.1"/>
    <property type="molecule type" value="Genomic_DNA"/>
</dbReference>
<dbReference type="PANTHER" id="PTHR24287:SF19">
    <property type="entry name" value="CYTOCHROME P450"/>
    <property type="match status" value="1"/>
</dbReference>
<keyword evidence="6 8" id="KW-0503">Monooxygenase</keyword>
<keyword evidence="5" id="KW-0408">Iron</keyword>
<keyword evidence="9" id="KW-1185">Reference proteome</keyword>
<dbReference type="Pfam" id="PF00067">
    <property type="entry name" value="p450"/>
    <property type="match status" value="1"/>
</dbReference>
<sequence length="518" mass="59498">MEHFYLKGTKANGFLISALLAIAFAILYPRWRRHSEILAIKFKFGCKEVTKYRHEDKWGSDLVRLRAQAMKENRFFELYATQFEEYGKTWEESWRGKPLINTTEPANIQKVAAVGFDDFGKDPERAAAQSPFLGPGIAASDGPAWKHARDMIKPIFSRAEVSDVDHFTSFANRFMALLPNDGSPLDVQPLVRRLFLDYTMDFLFGKPLGFLEPEVPAEATEFYEAFLKANAWSIKRRDSGWLQFQLSRFKENKEFKDAYTIVHRYVDKQVARALRESTDSSNKTSSEDLTVRKRYVLLDEITREIRDPIELRYHVLAVFLPARDSAAIAVNNMLFQLARHPHIWAKLRKQALELGDSPLTFEKLKSLVDFRYVLHETIRTVGPAARVWRMAVRDTVLPTGGGPDQKSPIFVPSGTPVVSGTWAMNHDKEVWGDDVNEFKPDRWRGRKPLWEFVPFWGGPRICPAQQQVLTNAIYLIVKLAQRFERIENCDPVFEYIQRISPSVESQNGVKVAFKNGSG</sequence>
<evidence type="ECO:0000256" key="3">
    <source>
        <dbReference type="ARBA" id="ARBA00022723"/>
    </source>
</evidence>
<evidence type="ECO:0000256" key="6">
    <source>
        <dbReference type="ARBA" id="ARBA00023033"/>
    </source>
</evidence>
<feature type="transmembrane region" description="Helical" evidence="7">
    <location>
        <begin position="12"/>
        <end position="31"/>
    </location>
</feature>
<keyword evidence="7" id="KW-0472">Membrane</keyword>
<dbReference type="PANTHER" id="PTHR24287">
    <property type="entry name" value="P450, PUTATIVE (EUROFUNG)-RELATED"/>
    <property type="match status" value="1"/>
</dbReference>
<evidence type="ECO:0000256" key="7">
    <source>
        <dbReference type="SAM" id="Phobius"/>
    </source>
</evidence>
<reference evidence="8 9" key="1">
    <citation type="submission" date="2018-05" db="EMBL/GenBank/DDBJ databases">
        <title>Whole genome sequencing for identification of molecular markers to develop diagnostic detection tools for the regulated plant pathogen Lachnellula willkommii.</title>
        <authorList>
            <person name="Giroux E."/>
            <person name="Bilodeau G."/>
        </authorList>
    </citation>
    <scope>NUCLEOTIDE SEQUENCE [LARGE SCALE GENOMIC DNA]</scope>
    <source>
        <strain evidence="8 9">CBS 625.97</strain>
    </source>
</reference>
<evidence type="ECO:0000256" key="2">
    <source>
        <dbReference type="ARBA" id="ARBA00010617"/>
    </source>
</evidence>
<keyword evidence="7" id="KW-0812">Transmembrane</keyword>
<dbReference type="InterPro" id="IPR036396">
    <property type="entry name" value="Cyt_P450_sf"/>
</dbReference>
<dbReference type="InterPro" id="IPR047146">
    <property type="entry name" value="Cyt_P450_E_CYP52_fungi"/>
</dbReference>
<name>A0A7D8YGV0_9HELO</name>
<keyword evidence="7" id="KW-1133">Transmembrane helix</keyword>
<proteinExistence type="inferred from homology"/>
<gene>
    <name evidence="8" type="primary">lepH_1</name>
    <name evidence="8" type="ORF">LCER1_G008833</name>
</gene>
<dbReference type="SUPFAM" id="SSF48264">
    <property type="entry name" value="Cytochrome P450"/>
    <property type="match status" value="1"/>
</dbReference>
<comment type="similarity">
    <text evidence="2">Belongs to the cytochrome P450 family.</text>
</comment>
<keyword evidence="3" id="KW-0479">Metal-binding</keyword>
<accession>A0A7D8YGV0</accession>
<dbReference type="InterPro" id="IPR001128">
    <property type="entry name" value="Cyt_P450"/>
</dbReference>
<evidence type="ECO:0000313" key="9">
    <source>
        <dbReference type="Proteomes" id="UP000481288"/>
    </source>
</evidence>
<comment type="caution">
    <text evidence="8">The sequence shown here is derived from an EMBL/GenBank/DDBJ whole genome shotgun (WGS) entry which is preliminary data.</text>
</comment>
<protein>
    <submittedName>
        <fullName evidence="8">Cytochrome P450 monooxygenase lepH</fullName>
    </submittedName>
</protein>
<evidence type="ECO:0000256" key="1">
    <source>
        <dbReference type="ARBA" id="ARBA00001971"/>
    </source>
</evidence>
<dbReference type="PRINTS" id="PR01239">
    <property type="entry name" value="EP450IICYP52"/>
</dbReference>
<dbReference type="Gene3D" id="1.10.630.10">
    <property type="entry name" value="Cytochrome P450"/>
    <property type="match status" value="1"/>
</dbReference>
<dbReference type="AlphaFoldDB" id="A0A7D8YGV0"/>
<dbReference type="OrthoDB" id="1470350at2759"/>
<comment type="cofactor">
    <cofactor evidence="1">
        <name>heme</name>
        <dbReference type="ChEBI" id="CHEBI:30413"/>
    </cofactor>
</comment>